<accession>A0A9D2BVC4</accession>
<evidence type="ECO:0000256" key="3">
    <source>
        <dbReference type="ARBA" id="ARBA00004964"/>
    </source>
</evidence>
<evidence type="ECO:0000313" key="15">
    <source>
        <dbReference type="Proteomes" id="UP000886751"/>
    </source>
</evidence>
<feature type="active site" description="Proton donor" evidence="12">
    <location>
        <position position="331"/>
    </location>
</feature>
<gene>
    <name evidence="14" type="primary">glgB</name>
    <name evidence="14" type="ORF">H9846_05065</name>
</gene>
<evidence type="ECO:0000256" key="12">
    <source>
        <dbReference type="PIRSR" id="PIRSR000463-1"/>
    </source>
</evidence>
<evidence type="ECO:0000313" key="14">
    <source>
        <dbReference type="EMBL" id="HIX94809.1"/>
    </source>
</evidence>
<comment type="function">
    <text evidence="2">Catalyzes the formation of the alpha-1,6-glucosidic linkages in glycogen by scission of a 1,4-alpha-linked oligosaccharide from growing alpha-1,4-glucan chains and the subsequent attachment of the oligosaccharide to the alpha-1,6 position.</text>
</comment>
<dbReference type="GO" id="GO:0043169">
    <property type="term" value="F:cation binding"/>
    <property type="evidence" value="ECO:0007669"/>
    <property type="project" value="InterPro"/>
</dbReference>
<dbReference type="GO" id="GO:0004553">
    <property type="term" value="F:hydrolase activity, hydrolyzing O-glycosyl compounds"/>
    <property type="evidence" value="ECO:0007669"/>
    <property type="project" value="InterPro"/>
</dbReference>
<dbReference type="CDD" id="cd02855">
    <property type="entry name" value="E_set_GBE_prok_N"/>
    <property type="match status" value="1"/>
</dbReference>
<keyword evidence="7" id="KW-0328">Glycosyltransferase</keyword>
<protein>
    <recommendedName>
        <fullName evidence="5 11">1,4-alpha-glucan branching enzyme</fullName>
        <ecNumber evidence="5 11">2.4.1.18</ecNumber>
    </recommendedName>
</protein>
<dbReference type="EMBL" id="DXEI01000076">
    <property type="protein sequence ID" value="HIX94809.1"/>
    <property type="molecule type" value="Genomic_DNA"/>
</dbReference>
<evidence type="ECO:0000256" key="1">
    <source>
        <dbReference type="ARBA" id="ARBA00000826"/>
    </source>
</evidence>
<dbReference type="InterPro" id="IPR044143">
    <property type="entry name" value="GlgB_N_E_set_prok"/>
</dbReference>
<dbReference type="InterPro" id="IPR004193">
    <property type="entry name" value="Glyco_hydro_13_N"/>
</dbReference>
<feature type="active site" description="Nucleophile" evidence="12">
    <location>
        <position position="288"/>
    </location>
</feature>
<dbReference type="NCBIfam" id="NF008967">
    <property type="entry name" value="PRK12313.1"/>
    <property type="match status" value="1"/>
</dbReference>
<keyword evidence="6" id="KW-0321">Glycogen metabolism</keyword>
<sequence>MELQDFYTGRAFDAYTFFGAHLGPGGTRFAVWAPAARRVQVEGAFGVFDLTQIRSAVWQAEVPGAAPGMLYQYRITGPDGREALHCDPYGFAMALRPDGRSVIAGMPDYPFADDAWMAARSKNFDRPLNIYEVHAGSWRRKPDGGWYTYAELAEQLPAYCKENGYTHIELMPLAEHPFDGSWGYQITGFYAPTSRYGTPAQLAQFIDACHAQGVGVILDFVPVHFAVDDYGLKQFDGTPLYEYPAAAVGQSEWGSCNFMHSRGEIRCFVQSCADYWLRAFHADGLRMDAVSRLIYWQGDPARGVNGSTLEFLKAMNQGLQQRHPTAMLIAEDSTAYPKVTAPVEYGGLGFDYKWDLGWMNDTLDYCKKTSDERKTQLGRLTFSMVYAWNEHYILPLSHDENVHGKATIAQKMYGGYEGKFPQARALYLYMMAHPGKKLDFMGNEFAQLREWDESREQDWMLLRYPVHDAFWHFRRRLHEVYLQNEALWSREYDPAAFQWLDCGHGEQNVCALLRTGRESRVAALFNFGADPQEAYTLDLPACRLTLLLDTDWQCWGGAAPAPQDAPPVQAAGPTAFTLAPFSGRLYRLDPL</sequence>
<organism evidence="14 15">
    <name type="scientific">Candidatus Gemmiger excrementipullorum</name>
    <dbReference type="NCBI Taxonomy" id="2838610"/>
    <lineage>
        <taxon>Bacteria</taxon>
        <taxon>Bacillati</taxon>
        <taxon>Bacillota</taxon>
        <taxon>Clostridia</taxon>
        <taxon>Eubacteriales</taxon>
        <taxon>Gemmiger</taxon>
    </lineage>
</organism>
<dbReference type="InterPro" id="IPR014756">
    <property type="entry name" value="Ig_E-set"/>
</dbReference>
<dbReference type="Gene3D" id="3.20.20.80">
    <property type="entry name" value="Glycosidases"/>
    <property type="match status" value="1"/>
</dbReference>
<dbReference type="PIRSF" id="PIRSF000463">
    <property type="entry name" value="GlgB"/>
    <property type="match status" value="1"/>
</dbReference>
<evidence type="ECO:0000256" key="9">
    <source>
        <dbReference type="ARBA" id="ARBA00023056"/>
    </source>
</evidence>
<dbReference type="InterPro" id="IPR037439">
    <property type="entry name" value="Branching_enzy"/>
</dbReference>
<dbReference type="InterPro" id="IPR017853">
    <property type="entry name" value="GH"/>
</dbReference>
<proteinExistence type="inferred from homology"/>
<dbReference type="Gene3D" id="2.60.40.1180">
    <property type="entry name" value="Golgi alpha-mannosidase II"/>
    <property type="match status" value="1"/>
</dbReference>
<dbReference type="Gene3D" id="2.60.40.10">
    <property type="entry name" value="Immunoglobulins"/>
    <property type="match status" value="1"/>
</dbReference>
<evidence type="ECO:0000256" key="10">
    <source>
        <dbReference type="ARBA" id="ARBA00023277"/>
    </source>
</evidence>
<keyword evidence="9" id="KW-0320">Glycogen biosynthesis</keyword>
<evidence type="ECO:0000256" key="2">
    <source>
        <dbReference type="ARBA" id="ARBA00002953"/>
    </source>
</evidence>
<evidence type="ECO:0000256" key="8">
    <source>
        <dbReference type="ARBA" id="ARBA00022679"/>
    </source>
</evidence>
<dbReference type="InterPro" id="IPR006048">
    <property type="entry name" value="A-amylase/branching_C"/>
</dbReference>
<evidence type="ECO:0000256" key="7">
    <source>
        <dbReference type="ARBA" id="ARBA00022676"/>
    </source>
</evidence>
<dbReference type="EC" id="2.4.1.18" evidence="5 11"/>
<dbReference type="SUPFAM" id="SSF51445">
    <property type="entry name" value="(Trans)glycosidases"/>
    <property type="match status" value="1"/>
</dbReference>
<dbReference type="SMART" id="SM00642">
    <property type="entry name" value="Aamy"/>
    <property type="match status" value="1"/>
</dbReference>
<evidence type="ECO:0000256" key="5">
    <source>
        <dbReference type="ARBA" id="ARBA00012541"/>
    </source>
</evidence>
<dbReference type="GO" id="GO:0003844">
    <property type="term" value="F:1,4-alpha-glucan branching enzyme activity"/>
    <property type="evidence" value="ECO:0007669"/>
    <property type="project" value="UniProtKB-UniRule"/>
</dbReference>
<dbReference type="NCBIfam" id="TIGR01515">
    <property type="entry name" value="branching_enzym"/>
    <property type="match status" value="1"/>
</dbReference>
<name>A0A9D2BVC4_9FIRM</name>
<dbReference type="InterPro" id="IPR006407">
    <property type="entry name" value="GlgB"/>
</dbReference>
<dbReference type="InterPro" id="IPR006047">
    <property type="entry name" value="GH13_cat_dom"/>
</dbReference>
<dbReference type="InterPro" id="IPR013780">
    <property type="entry name" value="Glyco_hydro_b"/>
</dbReference>
<dbReference type="Pfam" id="PF02806">
    <property type="entry name" value="Alpha-amylase_C"/>
    <property type="match status" value="1"/>
</dbReference>
<reference evidence="14" key="1">
    <citation type="journal article" date="2021" name="PeerJ">
        <title>Extensive microbial diversity within the chicken gut microbiome revealed by metagenomics and culture.</title>
        <authorList>
            <person name="Gilroy R."/>
            <person name="Ravi A."/>
            <person name="Getino M."/>
            <person name="Pursley I."/>
            <person name="Horton D.L."/>
            <person name="Alikhan N.F."/>
            <person name="Baker D."/>
            <person name="Gharbi K."/>
            <person name="Hall N."/>
            <person name="Watson M."/>
            <person name="Adriaenssens E.M."/>
            <person name="Foster-Nyarko E."/>
            <person name="Jarju S."/>
            <person name="Secka A."/>
            <person name="Antonio M."/>
            <person name="Oren A."/>
            <person name="Chaudhuri R.R."/>
            <person name="La Ragione R."/>
            <person name="Hildebrand F."/>
            <person name="Pallen M.J."/>
        </authorList>
    </citation>
    <scope>NUCLEOTIDE SEQUENCE</scope>
    <source>
        <strain evidence="14">ChiHecec2B26-7398</strain>
    </source>
</reference>
<evidence type="ECO:0000256" key="11">
    <source>
        <dbReference type="NCBIfam" id="TIGR01515"/>
    </source>
</evidence>
<comment type="caution">
    <text evidence="14">The sequence shown here is derived from an EMBL/GenBank/DDBJ whole genome shotgun (WGS) entry which is preliminary data.</text>
</comment>
<keyword evidence="10" id="KW-0119">Carbohydrate metabolism</keyword>
<feature type="domain" description="Glycosyl hydrolase family 13 catalytic" evidence="13">
    <location>
        <begin position="132"/>
        <end position="474"/>
    </location>
</feature>
<dbReference type="GO" id="GO:0005829">
    <property type="term" value="C:cytosol"/>
    <property type="evidence" value="ECO:0007669"/>
    <property type="project" value="TreeGrafter"/>
</dbReference>
<dbReference type="CDD" id="cd11322">
    <property type="entry name" value="AmyAc_Glg_BE"/>
    <property type="match status" value="1"/>
</dbReference>
<dbReference type="PANTHER" id="PTHR43651:SF3">
    <property type="entry name" value="1,4-ALPHA-GLUCAN-BRANCHING ENZYME"/>
    <property type="match status" value="1"/>
</dbReference>
<comment type="similarity">
    <text evidence="4">Belongs to the glycosyl hydrolase 13 family. GlgB subfamily.</text>
</comment>
<dbReference type="SUPFAM" id="SSF81296">
    <property type="entry name" value="E set domains"/>
    <property type="match status" value="1"/>
</dbReference>
<evidence type="ECO:0000256" key="4">
    <source>
        <dbReference type="ARBA" id="ARBA00009000"/>
    </source>
</evidence>
<dbReference type="Proteomes" id="UP000886751">
    <property type="component" value="Unassembled WGS sequence"/>
</dbReference>
<dbReference type="InterPro" id="IPR013783">
    <property type="entry name" value="Ig-like_fold"/>
</dbReference>
<evidence type="ECO:0000259" key="13">
    <source>
        <dbReference type="SMART" id="SM00642"/>
    </source>
</evidence>
<comment type="pathway">
    <text evidence="3">Glycan biosynthesis; glycogen biosynthesis.</text>
</comment>
<keyword evidence="8" id="KW-0808">Transferase</keyword>
<dbReference type="Pfam" id="PF02922">
    <property type="entry name" value="CBM_48"/>
    <property type="match status" value="1"/>
</dbReference>
<comment type="catalytic activity">
    <reaction evidence="1">
        <text>Transfers a segment of a (1-&gt;4)-alpha-D-glucan chain to a primary hydroxy group in a similar glucan chain.</text>
        <dbReference type="EC" id="2.4.1.18"/>
    </reaction>
</comment>
<reference evidence="14" key="2">
    <citation type="submission" date="2021-04" db="EMBL/GenBank/DDBJ databases">
        <authorList>
            <person name="Gilroy R."/>
        </authorList>
    </citation>
    <scope>NUCLEOTIDE SEQUENCE</scope>
    <source>
        <strain evidence="14">ChiHecec2B26-7398</strain>
    </source>
</reference>
<dbReference type="GO" id="GO:0005978">
    <property type="term" value="P:glycogen biosynthetic process"/>
    <property type="evidence" value="ECO:0007669"/>
    <property type="project" value="UniProtKB-UniRule"/>
</dbReference>
<dbReference type="PANTHER" id="PTHR43651">
    <property type="entry name" value="1,4-ALPHA-GLUCAN-BRANCHING ENZYME"/>
    <property type="match status" value="1"/>
</dbReference>
<dbReference type="SUPFAM" id="SSF51011">
    <property type="entry name" value="Glycosyl hydrolase domain"/>
    <property type="match status" value="1"/>
</dbReference>
<dbReference type="AlphaFoldDB" id="A0A9D2BVC4"/>
<dbReference type="Pfam" id="PF00128">
    <property type="entry name" value="Alpha-amylase"/>
    <property type="match status" value="1"/>
</dbReference>
<evidence type="ECO:0000256" key="6">
    <source>
        <dbReference type="ARBA" id="ARBA00022600"/>
    </source>
</evidence>